<dbReference type="Gene3D" id="1.10.287.110">
    <property type="entry name" value="DnaJ domain"/>
    <property type="match status" value="1"/>
</dbReference>
<evidence type="ECO:0000259" key="2">
    <source>
        <dbReference type="PROSITE" id="PS50076"/>
    </source>
</evidence>
<dbReference type="OrthoDB" id="10250354at2759"/>
<dbReference type="GeneID" id="25905511"/>
<dbReference type="InterPro" id="IPR051100">
    <property type="entry name" value="DnaJ_subfamily_B/C"/>
</dbReference>
<gene>
    <name evidence="4" type="ORF">SARC_05007</name>
</gene>
<dbReference type="Pfam" id="PF00226">
    <property type="entry name" value="DnaJ"/>
    <property type="match status" value="1"/>
</dbReference>
<evidence type="ECO:0008006" key="6">
    <source>
        <dbReference type="Google" id="ProtNLM"/>
    </source>
</evidence>
<dbReference type="InterPro" id="IPR003034">
    <property type="entry name" value="SAP_dom"/>
</dbReference>
<evidence type="ECO:0000256" key="1">
    <source>
        <dbReference type="SAM" id="MobiDB-lite"/>
    </source>
</evidence>
<evidence type="ECO:0000313" key="4">
    <source>
        <dbReference type="EMBL" id="KNC82706.1"/>
    </source>
</evidence>
<dbReference type="PANTHER" id="PTHR43908">
    <property type="entry name" value="AT29763P-RELATED"/>
    <property type="match status" value="1"/>
</dbReference>
<dbReference type="eggNOG" id="ENOG502RZRB">
    <property type="taxonomic scope" value="Eukaryota"/>
</dbReference>
<dbReference type="CDD" id="cd06257">
    <property type="entry name" value="DnaJ"/>
    <property type="match status" value="1"/>
</dbReference>
<dbReference type="Pfam" id="PF02037">
    <property type="entry name" value="SAP"/>
    <property type="match status" value="1"/>
</dbReference>
<organism evidence="4 5">
    <name type="scientific">Sphaeroforma arctica JP610</name>
    <dbReference type="NCBI Taxonomy" id="667725"/>
    <lineage>
        <taxon>Eukaryota</taxon>
        <taxon>Ichthyosporea</taxon>
        <taxon>Ichthyophonida</taxon>
        <taxon>Sphaeroforma</taxon>
    </lineage>
</organism>
<dbReference type="AlphaFoldDB" id="A0A0L0G1L3"/>
<protein>
    <recommendedName>
        <fullName evidence="6">J domain-containing protein</fullName>
    </recommendedName>
</protein>
<keyword evidence="5" id="KW-1185">Reference proteome</keyword>
<evidence type="ECO:0000259" key="3">
    <source>
        <dbReference type="PROSITE" id="PS50800"/>
    </source>
</evidence>
<feature type="domain" description="J" evidence="2">
    <location>
        <begin position="117"/>
        <end position="193"/>
    </location>
</feature>
<dbReference type="PROSITE" id="PS50800">
    <property type="entry name" value="SAP"/>
    <property type="match status" value="1"/>
</dbReference>
<feature type="compositionally biased region" description="Basic residues" evidence="1">
    <location>
        <begin position="309"/>
        <end position="320"/>
    </location>
</feature>
<feature type="domain" description="SAP" evidence="3">
    <location>
        <begin position="44"/>
        <end position="78"/>
    </location>
</feature>
<proteinExistence type="predicted"/>
<sequence length="337" mass="37238">MAECNCRGKCATCPCAKAKDPCTDACHKGSPNESCINFQEALQVKAMSVSEIRKALASYGLSPIGDKSELMPRLAHHLRNQKGDSAVKEETPSAGAGGGNAKTLIDDIIRYQDEHAILLSLAGVPITSASSVAAMRKAYLKLSLKIHPDKHDSSAESKAAFQALVNAFDTLSNPEEEDDDVPSGKRKKAERVERSNDNCYETHIYCPKCHIPWNTPDLGLEKGAYNFFMMGIKQYGCGGCLLRFGCVTAVHHCPLCDKEFDYDPSDYHRQINCGNAKCTGKFGFWYHPVSALRERRIRSEVKAEQEKEHKRRNQRIRRAGRAKDRAPGESCGPVLGF</sequence>
<dbReference type="EMBL" id="KQ241900">
    <property type="protein sequence ID" value="KNC82706.1"/>
    <property type="molecule type" value="Genomic_DNA"/>
</dbReference>
<reference evidence="4 5" key="1">
    <citation type="submission" date="2011-02" db="EMBL/GenBank/DDBJ databases">
        <title>The Genome Sequence of Sphaeroforma arctica JP610.</title>
        <authorList>
            <consortium name="The Broad Institute Genome Sequencing Platform"/>
            <person name="Russ C."/>
            <person name="Cuomo C."/>
            <person name="Young S.K."/>
            <person name="Zeng Q."/>
            <person name="Gargeya S."/>
            <person name="Alvarado L."/>
            <person name="Berlin A."/>
            <person name="Chapman S.B."/>
            <person name="Chen Z."/>
            <person name="Freedman E."/>
            <person name="Gellesch M."/>
            <person name="Goldberg J."/>
            <person name="Griggs A."/>
            <person name="Gujja S."/>
            <person name="Heilman E."/>
            <person name="Heiman D."/>
            <person name="Howarth C."/>
            <person name="Mehta T."/>
            <person name="Neiman D."/>
            <person name="Pearson M."/>
            <person name="Roberts A."/>
            <person name="Saif S."/>
            <person name="Shea T."/>
            <person name="Shenoy N."/>
            <person name="Sisk P."/>
            <person name="Stolte C."/>
            <person name="Sykes S."/>
            <person name="White J."/>
            <person name="Yandava C."/>
            <person name="Burger G."/>
            <person name="Gray M.W."/>
            <person name="Holland P.W.H."/>
            <person name="King N."/>
            <person name="Lang F.B.F."/>
            <person name="Roger A.J."/>
            <person name="Ruiz-Trillo I."/>
            <person name="Haas B."/>
            <person name="Nusbaum C."/>
            <person name="Birren B."/>
        </authorList>
    </citation>
    <scope>NUCLEOTIDE SEQUENCE [LARGE SCALE GENOMIC DNA]</scope>
    <source>
        <strain evidence="4 5">JP610</strain>
    </source>
</reference>
<dbReference type="InterPro" id="IPR001623">
    <property type="entry name" value="DnaJ_domain"/>
</dbReference>
<dbReference type="PROSITE" id="PS50076">
    <property type="entry name" value="DNAJ_2"/>
    <property type="match status" value="1"/>
</dbReference>
<feature type="region of interest" description="Disordered" evidence="1">
    <location>
        <begin position="300"/>
        <end position="337"/>
    </location>
</feature>
<accession>A0A0L0G1L3</accession>
<dbReference type="Proteomes" id="UP000054560">
    <property type="component" value="Unassembled WGS sequence"/>
</dbReference>
<dbReference type="RefSeq" id="XP_014156608.1">
    <property type="nucleotide sequence ID" value="XM_014301133.1"/>
</dbReference>
<dbReference type="InterPro" id="IPR036869">
    <property type="entry name" value="J_dom_sf"/>
</dbReference>
<dbReference type="SMART" id="SM00271">
    <property type="entry name" value="DnaJ"/>
    <property type="match status" value="1"/>
</dbReference>
<dbReference type="SMART" id="SM00513">
    <property type="entry name" value="SAP"/>
    <property type="match status" value="1"/>
</dbReference>
<dbReference type="SUPFAM" id="SSF46565">
    <property type="entry name" value="Chaperone J-domain"/>
    <property type="match status" value="1"/>
</dbReference>
<name>A0A0L0G1L3_9EUKA</name>
<evidence type="ECO:0000313" key="5">
    <source>
        <dbReference type="Proteomes" id="UP000054560"/>
    </source>
</evidence>